<evidence type="ECO:0000313" key="3">
    <source>
        <dbReference type="Proteomes" id="UP000548771"/>
    </source>
</evidence>
<reference evidence="3" key="2">
    <citation type="journal article" date="2020" name="Syst. Appl. Microbiol.">
        <title>Clarifying the taxonomy of the causal agent of bacterial leaf spot of lettuce through a polyphasic approach reveals that Xanthomonas cynarae Trebaol et al. 2000 emend. Timilsina et al. 2019 is a later heterotypic synonym of Xanthomonas hortorum Vauterin et al. 1995.</title>
        <authorList>
            <person name="Moriniere L."/>
            <person name="Burlet A."/>
            <person name="Rosenthal E.R."/>
            <person name="Nesme X."/>
            <person name="Portier P."/>
            <person name="Bull C.T."/>
            <person name="Lavire C."/>
            <person name="Fischer-Le Saux M."/>
            <person name="Bertolla F."/>
        </authorList>
    </citation>
    <scope>NUCLEOTIDE SEQUENCE [LARGE SCALE GENOMIC DNA]</scope>
    <source>
        <strain evidence="3">CFBP2533</strain>
    </source>
</reference>
<gene>
    <name evidence="1" type="ORF">CFBP2533_00480</name>
    <name evidence="2" type="ORF">E1J24_16495</name>
</gene>
<reference evidence="2" key="1">
    <citation type="submission" date="2019-03" db="EMBL/GenBank/DDBJ databases">
        <authorList>
            <person name="Moriniere L."/>
            <person name="Burlet A."/>
            <person name="Rosenthal E."/>
            <person name="Portier P."/>
            <person name="Lavire C."/>
            <person name="Nesme X."/>
            <person name="Bull C.T."/>
            <person name="Le Saux M."/>
            <person name="Bertolla F."/>
        </authorList>
    </citation>
    <scope>NUCLEOTIDE SEQUENCE</scope>
    <source>
        <strain evidence="2">CFBP2533</strain>
    </source>
</reference>
<reference evidence="1" key="4">
    <citation type="submission" date="2020-07" db="EMBL/GenBank/DDBJ databases">
        <authorList>
            <person name="Pothier F. J."/>
        </authorList>
    </citation>
    <scope>NUCLEOTIDE SEQUENCE</scope>
    <source>
        <strain evidence="1">CFBP 2533</strain>
    </source>
</reference>
<dbReference type="RefSeq" id="WP_168959250.1">
    <property type="nucleotide sequence ID" value="NZ_CP103838.1"/>
</dbReference>
<dbReference type="EMBL" id="LR828261">
    <property type="protein sequence ID" value="CAD0298275.1"/>
    <property type="molecule type" value="Genomic_DNA"/>
</dbReference>
<evidence type="ECO:0000313" key="2">
    <source>
        <dbReference type="EMBL" id="NMI23394.1"/>
    </source>
</evidence>
<reference evidence="2" key="3">
    <citation type="journal article" date="2020" name="Syst. Appl. Microbiol.">
        <title>Clarifying the taxonomy of the causal agent of bacterial leaf spot of lettuce through a polyphasic approach reveals that Xanthomonas cynarae Trebaol et al. 2000 emend. Timilsina et al. 2019 is a later heterotypic synonym of Xanthomonas hortorum Vauterin et al. 1995.</title>
        <authorList>
            <person name="Moriniere L."/>
            <person name="Burlet A."/>
            <person name="Rosenthal E.R."/>
            <person name="Nesme X."/>
            <person name="Portier P."/>
            <person name="Bull C.T."/>
            <person name="Lavire C."/>
            <person name="Fischer-Le Saux M."/>
            <person name="Bertolla F."/>
        </authorList>
    </citation>
    <scope>NUCLEOTIDE SEQUENCE</scope>
    <source>
        <strain evidence="2">CFBP2533</strain>
    </source>
</reference>
<protein>
    <recommendedName>
        <fullName evidence="4">ApeA N-terminal domain-containing protein</fullName>
    </recommendedName>
</protein>
<dbReference type="AlphaFoldDB" id="A0A6V7B844"/>
<sequence length="477" mass="53980">MSKDGKVHIQRQFSLQPDQLIPLRFAASIRYQKHDPTSLDVEILFLGGEEERAEAYRATRAIDINLVKLHAINESEDSINLLGLTRWRSSITGMTLEVGAIEIGIDRDDDDQPLEVSFTVELQPSGILSGFGSIELHCNGDINTLHGDEGQILVQTSLGQIEAMEAYDYLDGKAFGDKVVHRIQRIRLIGEFKLEVGDTLRSLHDRLLEEIFPICSALSLCYRQPVDAYEIEYLWKVTSENPIKRAFYRRKWHKSRERTNDNELIDSSNLRDGGLSILVQTLKDHPESKSLDRGIGFLSHSYVSFLETAYFMAFSAMETIVNAVSEDPDGLQIGSSAWRKVQKALRKSISDCAEGGSISLDTAKHMQEKLPELRRASLASRIDRVVEVYSVKTSDLWTAEGFAAGLKRASEFRHDLFHAAHTSDLDLMSVDLTRIRAFSERLLLAALSWPEDRRWAWRDDKVHRIIQPADPEAVVND</sequence>
<dbReference type="EMBL" id="LR828261">
    <property type="protein sequence ID" value="CAD0298281.1"/>
    <property type="molecule type" value="Genomic_DNA"/>
</dbReference>
<proteinExistence type="predicted"/>
<dbReference type="Proteomes" id="UP000548771">
    <property type="component" value="Unassembled WGS sequence"/>
</dbReference>
<dbReference type="EMBL" id="SMDX01000023">
    <property type="protein sequence ID" value="NMI23394.1"/>
    <property type="molecule type" value="Genomic_DNA"/>
</dbReference>
<evidence type="ECO:0008006" key="4">
    <source>
        <dbReference type="Google" id="ProtNLM"/>
    </source>
</evidence>
<organism evidence="1">
    <name type="scientific">Xanthomonas hortorum pv. pelargonii</name>
    <dbReference type="NCBI Taxonomy" id="453602"/>
    <lineage>
        <taxon>Bacteria</taxon>
        <taxon>Pseudomonadati</taxon>
        <taxon>Pseudomonadota</taxon>
        <taxon>Gammaproteobacteria</taxon>
        <taxon>Lysobacterales</taxon>
        <taxon>Lysobacteraceae</taxon>
        <taxon>Xanthomonas</taxon>
    </lineage>
</organism>
<evidence type="ECO:0000313" key="1">
    <source>
        <dbReference type="EMBL" id="CAD0298281.1"/>
    </source>
</evidence>
<accession>A0A6V7B844</accession>
<name>A0A6V7B844_9XANT</name>